<evidence type="ECO:0000313" key="1">
    <source>
        <dbReference type="EMBL" id="CAG5077243.1"/>
    </source>
</evidence>
<sequence length="155" mass="17793">MQEQRCKFCGDDLVEMFKRRCCGASEELVDRLRRDVHIDESDIFNPRFIHTPPVEKRNLQASSWKGHDSIHIERLSDGFKMAKWDANQFLKTWKHTAIPRAGTVRSSLYNECCGDSSCSSQKILDSSINQECCGVGCRYEEVLETCGAVKWVPMK</sequence>
<organism evidence="1 2">
    <name type="scientific">Oikopleura dioica</name>
    <name type="common">Tunicate</name>
    <dbReference type="NCBI Taxonomy" id="34765"/>
    <lineage>
        <taxon>Eukaryota</taxon>
        <taxon>Metazoa</taxon>
        <taxon>Chordata</taxon>
        <taxon>Tunicata</taxon>
        <taxon>Appendicularia</taxon>
        <taxon>Copelata</taxon>
        <taxon>Oikopleuridae</taxon>
        <taxon>Oikopleura</taxon>
    </lineage>
</organism>
<accession>A0ABN7RKL0</accession>
<name>A0ABN7RKL0_OIKDI</name>
<dbReference type="EMBL" id="OU015568">
    <property type="protein sequence ID" value="CAG5077243.1"/>
    <property type="molecule type" value="Genomic_DNA"/>
</dbReference>
<keyword evidence="2" id="KW-1185">Reference proteome</keyword>
<dbReference type="InterPro" id="IPR036438">
    <property type="entry name" value="Insulin-like_sf"/>
</dbReference>
<evidence type="ECO:0000313" key="2">
    <source>
        <dbReference type="Proteomes" id="UP001158576"/>
    </source>
</evidence>
<protein>
    <submittedName>
        <fullName evidence="1">Oidioi.mRNA.OKI2018_I69.PAR.g8662.t1.cds</fullName>
    </submittedName>
</protein>
<dbReference type="Proteomes" id="UP001158576">
    <property type="component" value="Chromosome PAR"/>
</dbReference>
<reference evidence="1 2" key="1">
    <citation type="submission" date="2021-04" db="EMBL/GenBank/DDBJ databases">
        <authorList>
            <person name="Bliznina A."/>
        </authorList>
    </citation>
    <scope>NUCLEOTIDE SEQUENCE [LARGE SCALE GENOMIC DNA]</scope>
</reference>
<proteinExistence type="predicted"/>
<dbReference type="SUPFAM" id="SSF56994">
    <property type="entry name" value="Insulin-like"/>
    <property type="match status" value="1"/>
</dbReference>
<gene>
    <name evidence="1" type="ORF">OKIOD_LOCUS220</name>
</gene>